<dbReference type="RefSeq" id="WP_150665740.1">
    <property type="nucleotide sequence ID" value="NZ_CABPSA010000007.1"/>
</dbReference>
<protein>
    <submittedName>
        <fullName evidence="2">Uncharacterized protein</fullName>
    </submittedName>
</protein>
<evidence type="ECO:0000313" key="1">
    <source>
        <dbReference type="EMBL" id="UVA80992.1"/>
    </source>
</evidence>
<dbReference type="EMBL" id="CP102780">
    <property type="protein sequence ID" value="UVA80992.1"/>
    <property type="molecule type" value="Genomic_DNA"/>
</dbReference>
<dbReference type="EMBL" id="CABPSA010000007">
    <property type="protein sequence ID" value="VVE37037.1"/>
    <property type="molecule type" value="Genomic_DNA"/>
</dbReference>
<reference evidence="1" key="2">
    <citation type="submission" date="2022-08" db="EMBL/GenBank/DDBJ databases">
        <title>Multi-unit outbreak of Pandoraea commovens among non-cystic fibrosis intensive care patients from 2019 to 2021 in Berlin, Germany.</title>
        <authorList>
            <person name="Menzel P."/>
        </authorList>
    </citation>
    <scope>NUCLEOTIDE SEQUENCE</scope>
    <source>
        <strain evidence="1">LB-19-202-79</strain>
    </source>
</reference>
<accession>A0A5E4XL42</accession>
<dbReference type="Proteomes" id="UP000343335">
    <property type="component" value="Unassembled WGS sequence"/>
</dbReference>
<organism evidence="2 3">
    <name type="scientific">Pandoraea commovens</name>
    <dbReference type="NCBI Taxonomy" id="2508289"/>
    <lineage>
        <taxon>Bacteria</taxon>
        <taxon>Pseudomonadati</taxon>
        <taxon>Pseudomonadota</taxon>
        <taxon>Betaproteobacteria</taxon>
        <taxon>Burkholderiales</taxon>
        <taxon>Burkholderiaceae</taxon>
        <taxon>Pandoraea</taxon>
    </lineage>
</organism>
<evidence type="ECO:0000313" key="3">
    <source>
        <dbReference type="Proteomes" id="UP000343335"/>
    </source>
</evidence>
<reference evidence="2 3" key="1">
    <citation type="submission" date="2019-08" db="EMBL/GenBank/DDBJ databases">
        <authorList>
            <person name="Peeters C."/>
        </authorList>
    </citation>
    <scope>NUCLEOTIDE SEQUENCE [LARGE SCALE GENOMIC DNA]</scope>
    <source>
        <strain evidence="2 3">LMG 31010</strain>
    </source>
</reference>
<gene>
    <name evidence="1" type="ORF">NTU39_08320</name>
    <name evidence="2" type="ORF">PCO31010_03974</name>
</gene>
<dbReference type="Proteomes" id="UP001058980">
    <property type="component" value="Chromosome"/>
</dbReference>
<name>A0A5E4XL42_9BURK</name>
<evidence type="ECO:0000313" key="4">
    <source>
        <dbReference type="Proteomes" id="UP001058980"/>
    </source>
</evidence>
<sequence length="266" mass="28714">MSSTCTTMTGTLQISLREARLTLDRALLETGMPYGFNNAVRECVLISEACRTVPAGAADSDSGMGGFRHFMDIHDALAQARPDALQIAPVVASTDPLTVECAEQHAWVVAQMLLDLLLAEHAEREATSLEATGVREPHELKVIEWLAQRHGARVGVQTFPATTDETGARATLTLHARRLPPKDAADDALRAIIHRGLPVDAALWWSMYHLSLGALAPDNVVSRRHAGANIVDETGAVIGRPTDDDTDFSLLTRIERKEDATGKAPA</sequence>
<keyword evidence="4" id="KW-1185">Reference proteome</keyword>
<dbReference type="AlphaFoldDB" id="A0A5E4XL42"/>
<dbReference type="OrthoDB" id="7852436at2"/>
<evidence type="ECO:0000313" key="2">
    <source>
        <dbReference type="EMBL" id="VVE37037.1"/>
    </source>
</evidence>
<proteinExistence type="predicted"/>